<dbReference type="GO" id="GO:0043682">
    <property type="term" value="F:P-type divalent copper transporter activity"/>
    <property type="evidence" value="ECO:0007669"/>
    <property type="project" value="TreeGrafter"/>
</dbReference>
<dbReference type="GO" id="GO:0005507">
    <property type="term" value="F:copper ion binding"/>
    <property type="evidence" value="ECO:0007669"/>
    <property type="project" value="TreeGrafter"/>
</dbReference>
<dbReference type="AlphaFoldDB" id="A0A0G4KQH8"/>
<dbReference type="GO" id="GO:0005524">
    <property type="term" value="F:ATP binding"/>
    <property type="evidence" value="ECO:0007669"/>
    <property type="project" value="InterPro"/>
</dbReference>
<dbReference type="InterPro" id="IPR036412">
    <property type="entry name" value="HAD-like_sf"/>
</dbReference>
<keyword evidence="1" id="KW-1278">Translocase</keyword>
<dbReference type="InterPro" id="IPR001757">
    <property type="entry name" value="P_typ_ATPase"/>
</dbReference>
<keyword evidence="2" id="KW-1133">Transmembrane helix</keyword>
<accession>A0A0G4KQH8</accession>
<dbReference type="InterPro" id="IPR023214">
    <property type="entry name" value="HAD_sf"/>
</dbReference>
<gene>
    <name evidence="3" type="ORF">BN1708_010309</name>
</gene>
<reference evidence="4" key="1">
    <citation type="submission" date="2015-05" db="EMBL/GenBank/DDBJ databases">
        <authorList>
            <person name="Fogelqvist Johan"/>
        </authorList>
    </citation>
    <scope>NUCLEOTIDE SEQUENCE [LARGE SCALE GENOMIC DNA]</scope>
</reference>
<keyword evidence="4" id="KW-1185">Reference proteome</keyword>
<dbReference type="GO" id="GO:0016020">
    <property type="term" value="C:membrane"/>
    <property type="evidence" value="ECO:0007669"/>
    <property type="project" value="InterPro"/>
</dbReference>
<dbReference type="Proteomes" id="UP000044602">
    <property type="component" value="Unassembled WGS sequence"/>
</dbReference>
<evidence type="ECO:0000313" key="3">
    <source>
        <dbReference type="EMBL" id="CRK12053.1"/>
    </source>
</evidence>
<dbReference type="EMBL" id="CVQH01003336">
    <property type="protein sequence ID" value="CRK12053.1"/>
    <property type="molecule type" value="Genomic_DNA"/>
</dbReference>
<keyword evidence="2" id="KW-0812">Transmembrane</keyword>
<organism evidence="3 4">
    <name type="scientific">Verticillium longisporum</name>
    <name type="common">Verticillium dahliae var. longisporum</name>
    <dbReference type="NCBI Taxonomy" id="100787"/>
    <lineage>
        <taxon>Eukaryota</taxon>
        <taxon>Fungi</taxon>
        <taxon>Dikarya</taxon>
        <taxon>Ascomycota</taxon>
        <taxon>Pezizomycotina</taxon>
        <taxon>Sordariomycetes</taxon>
        <taxon>Hypocreomycetidae</taxon>
        <taxon>Glomerellales</taxon>
        <taxon>Plectosphaerellaceae</taxon>
        <taxon>Verticillium</taxon>
    </lineage>
</organism>
<sequence length="193" mass="20503">MLSGDNLVTAKAVASQVGIDPNNVLAEVLPSQKAEKITYLQSTMKARSGSREHTMKRATVAMVGDGINDSPALTRADVGIAIGSGSDVAISSADFVLVSSDLRAVVTLLELSRTVFRRIRLNFAWAIVYNVLALPVAAGCFYPFTTSSGQHIRLDPVWAALAMALSSISVVLSSLALRIRIPWIGFQDGKIGS</sequence>
<dbReference type="GO" id="GO:0055070">
    <property type="term" value="P:copper ion homeostasis"/>
    <property type="evidence" value="ECO:0007669"/>
    <property type="project" value="TreeGrafter"/>
</dbReference>
<dbReference type="SUPFAM" id="SSF56784">
    <property type="entry name" value="HAD-like"/>
    <property type="match status" value="1"/>
</dbReference>
<dbReference type="Pfam" id="PF08282">
    <property type="entry name" value="Hydrolase_3"/>
    <property type="match status" value="1"/>
</dbReference>
<feature type="transmembrane region" description="Helical" evidence="2">
    <location>
        <begin position="123"/>
        <end position="145"/>
    </location>
</feature>
<dbReference type="NCBIfam" id="TIGR01494">
    <property type="entry name" value="ATPase_P-type"/>
    <property type="match status" value="1"/>
</dbReference>
<evidence type="ECO:0000256" key="2">
    <source>
        <dbReference type="SAM" id="Phobius"/>
    </source>
</evidence>
<name>A0A0G4KQH8_VERLO</name>
<keyword evidence="2" id="KW-0472">Membrane</keyword>
<dbReference type="GO" id="GO:0016887">
    <property type="term" value="F:ATP hydrolysis activity"/>
    <property type="evidence" value="ECO:0007669"/>
    <property type="project" value="InterPro"/>
</dbReference>
<dbReference type="STRING" id="100787.A0A0G4KQH8"/>
<evidence type="ECO:0000313" key="4">
    <source>
        <dbReference type="Proteomes" id="UP000044602"/>
    </source>
</evidence>
<dbReference type="PANTHER" id="PTHR43520:SF32">
    <property type="entry name" value="COPPER RESISTANCE P-TYPE ATPASE (EUROFUNG)"/>
    <property type="match status" value="1"/>
</dbReference>
<evidence type="ECO:0000256" key="1">
    <source>
        <dbReference type="ARBA" id="ARBA00022967"/>
    </source>
</evidence>
<proteinExistence type="predicted"/>
<evidence type="ECO:0008006" key="5">
    <source>
        <dbReference type="Google" id="ProtNLM"/>
    </source>
</evidence>
<dbReference type="Gene3D" id="3.40.50.1000">
    <property type="entry name" value="HAD superfamily/HAD-like"/>
    <property type="match status" value="1"/>
</dbReference>
<feature type="transmembrane region" description="Helical" evidence="2">
    <location>
        <begin position="157"/>
        <end position="177"/>
    </location>
</feature>
<dbReference type="PANTHER" id="PTHR43520">
    <property type="entry name" value="ATP7, ISOFORM B"/>
    <property type="match status" value="1"/>
</dbReference>
<protein>
    <recommendedName>
        <fullName evidence="5">Cation-transporting P-type ATPase C-terminal domain-containing protein</fullName>
    </recommendedName>
</protein>